<feature type="compositionally biased region" description="Acidic residues" evidence="1">
    <location>
        <begin position="419"/>
        <end position="431"/>
    </location>
</feature>
<proteinExistence type="predicted"/>
<feature type="region of interest" description="Disordered" evidence="1">
    <location>
        <begin position="319"/>
        <end position="481"/>
    </location>
</feature>
<protein>
    <submittedName>
        <fullName evidence="2">Uncharacterized protein</fullName>
    </submittedName>
</protein>
<feature type="compositionally biased region" description="Low complexity" evidence="1">
    <location>
        <begin position="409"/>
        <end position="418"/>
    </location>
</feature>
<feature type="compositionally biased region" description="Pro residues" evidence="1">
    <location>
        <begin position="319"/>
        <end position="330"/>
    </location>
</feature>
<dbReference type="EMBL" id="JAULSV010000007">
    <property type="protein sequence ID" value="KAK0638490.1"/>
    <property type="molecule type" value="Genomic_DNA"/>
</dbReference>
<feature type="compositionally biased region" description="Acidic residues" evidence="1">
    <location>
        <begin position="383"/>
        <end position="398"/>
    </location>
</feature>
<feature type="region of interest" description="Disordered" evidence="1">
    <location>
        <begin position="497"/>
        <end position="522"/>
    </location>
</feature>
<feature type="compositionally biased region" description="Acidic residues" evidence="1">
    <location>
        <begin position="445"/>
        <end position="462"/>
    </location>
</feature>
<dbReference type="AlphaFoldDB" id="A0AA39XSU8"/>
<feature type="compositionally biased region" description="Basic and acidic residues" evidence="1">
    <location>
        <begin position="109"/>
        <end position="119"/>
    </location>
</feature>
<organism evidence="2 3">
    <name type="scientific">Cercophora newfieldiana</name>
    <dbReference type="NCBI Taxonomy" id="92897"/>
    <lineage>
        <taxon>Eukaryota</taxon>
        <taxon>Fungi</taxon>
        <taxon>Dikarya</taxon>
        <taxon>Ascomycota</taxon>
        <taxon>Pezizomycotina</taxon>
        <taxon>Sordariomycetes</taxon>
        <taxon>Sordariomycetidae</taxon>
        <taxon>Sordariales</taxon>
        <taxon>Lasiosphaeriaceae</taxon>
        <taxon>Cercophora</taxon>
    </lineage>
</organism>
<evidence type="ECO:0000256" key="1">
    <source>
        <dbReference type="SAM" id="MobiDB-lite"/>
    </source>
</evidence>
<accession>A0AA39XSU8</accession>
<feature type="region of interest" description="Disordered" evidence="1">
    <location>
        <begin position="93"/>
        <end position="177"/>
    </location>
</feature>
<feature type="region of interest" description="Disordered" evidence="1">
    <location>
        <begin position="280"/>
        <end position="305"/>
    </location>
</feature>
<gene>
    <name evidence="2" type="ORF">B0T16DRAFT_462267</name>
</gene>
<evidence type="ECO:0000313" key="3">
    <source>
        <dbReference type="Proteomes" id="UP001174936"/>
    </source>
</evidence>
<name>A0AA39XSU8_9PEZI</name>
<evidence type="ECO:0000313" key="2">
    <source>
        <dbReference type="EMBL" id="KAK0638490.1"/>
    </source>
</evidence>
<reference evidence="2" key="1">
    <citation type="submission" date="2023-06" db="EMBL/GenBank/DDBJ databases">
        <title>Genome-scale phylogeny and comparative genomics of the fungal order Sordariales.</title>
        <authorList>
            <consortium name="Lawrence Berkeley National Laboratory"/>
            <person name="Hensen N."/>
            <person name="Bonometti L."/>
            <person name="Westerberg I."/>
            <person name="Brannstrom I.O."/>
            <person name="Guillou S."/>
            <person name="Cros-Aarteil S."/>
            <person name="Calhoun S."/>
            <person name="Haridas S."/>
            <person name="Kuo A."/>
            <person name="Mondo S."/>
            <person name="Pangilinan J."/>
            <person name="Riley R."/>
            <person name="Labutti K."/>
            <person name="Andreopoulos B."/>
            <person name="Lipzen A."/>
            <person name="Chen C."/>
            <person name="Yanf M."/>
            <person name="Daum C."/>
            <person name="Ng V."/>
            <person name="Clum A."/>
            <person name="Steindorff A."/>
            <person name="Ohm R."/>
            <person name="Martin F."/>
            <person name="Silar P."/>
            <person name="Natvig D."/>
            <person name="Lalanne C."/>
            <person name="Gautier V."/>
            <person name="Ament-Velasquez S.L."/>
            <person name="Kruys A."/>
            <person name="Hutchinson M.I."/>
            <person name="Powell A.J."/>
            <person name="Barry K."/>
            <person name="Miller A.N."/>
            <person name="Grigoriev I.V."/>
            <person name="Debuchy R."/>
            <person name="Gladieux P."/>
            <person name="Thoren M.H."/>
            <person name="Johannesson H."/>
        </authorList>
    </citation>
    <scope>NUCLEOTIDE SEQUENCE</scope>
    <source>
        <strain evidence="2">SMH2532-1</strain>
    </source>
</reference>
<sequence>MNFGNWLLRSVRGDALSESPVSVIERLNALRPLRDVDKETLLGAVLMLAPSLQLALQMLQELLPPDESRERLGEVLCPTLWLLQNSLADTMRSFSREGQEEQEQEQQEQDMRSRLRPEVDPVVSTRGKSRTRRPRPSPAPHQRRETDRASSLPISLLAVERETRPPTPPNTARNLKPLEDFPALHGIAPSPGRPSRTADSAADLSLMKDLRAEMRVNAAIQVAVDSLEFAEGQLQIVKEVNRLKGGSFELLQRHFYEGYNRILFRALELERREFDSPPYAASINEDYEEEEEAAVDKRPDTQHSVSISFESPLALPELPPISLPPLPPLSPAKTTKPAKVESAVAANRGTPVRRNTTQGVEGPRRQQFKRRLSLAEELAMAGDESDTDEYSDEDDENHIDETPVRILASPEPESSSSESGEEEEDSEDDSHEEAPGETESPLGDSDSDSEDTSVDDEDESEDERNPRATPAPPALVEAVSRTVNAVRDVKGRKQLKSRVGVISPPTSPERVAGVAGPITGVS</sequence>
<keyword evidence="3" id="KW-1185">Reference proteome</keyword>
<dbReference type="Proteomes" id="UP001174936">
    <property type="component" value="Unassembled WGS sequence"/>
</dbReference>
<comment type="caution">
    <text evidence="2">The sequence shown here is derived from an EMBL/GenBank/DDBJ whole genome shotgun (WGS) entry which is preliminary data.</text>
</comment>